<evidence type="ECO:0000256" key="1">
    <source>
        <dbReference type="ARBA" id="ARBA00004651"/>
    </source>
</evidence>
<dbReference type="EMBL" id="JACPSX010000025">
    <property type="protein sequence ID" value="MBI3013720.1"/>
    <property type="molecule type" value="Genomic_DNA"/>
</dbReference>
<evidence type="ECO:0000256" key="7">
    <source>
        <dbReference type="ARBA" id="ARBA00023002"/>
    </source>
</evidence>
<dbReference type="PANTHER" id="PTHR30598:SF3">
    <property type="entry name" value="RESPIRATORY NITRATE REDUCTASE 1 GAMMA CHAIN"/>
    <property type="match status" value="1"/>
</dbReference>
<dbReference type="InterPro" id="IPR036197">
    <property type="entry name" value="NarG-like_sf"/>
</dbReference>
<dbReference type="GO" id="GO:0019645">
    <property type="term" value="P:anaerobic electron transport chain"/>
    <property type="evidence" value="ECO:0007669"/>
    <property type="project" value="TreeGrafter"/>
</dbReference>
<accession>A0A932LZH9</accession>
<evidence type="ECO:0000313" key="12">
    <source>
        <dbReference type="Proteomes" id="UP000741360"/>
    </source>
</evidence>
<evidence type="ECO:0000256" key="5">
    <source>
        <dbReference type="ARBA" id="ARBA00022982"/>
    </source>
</evidence>
<evidence type="ECO:0000256" key="2">
    <source>
        <dbReference type="ARBA" id="ARBA00022448"/>
    </source>
</evidence>
<keyword evidence="4 9" id="KW-0812">Transmembrane</keyword>
<evidence type="ECO:0000256" key="4">
    <source>
        <dbReference type="ARBA" id="ARBA00022692"/>
    </source>
</evidence>
<name>A0A932LZH9_UNCTE</name>
<evidence type="ECO:0000256" key="3">
    <source>
        <dbReference type="ARBA" id="ARBA00022475"/>
    </source>
</evidence>
<evidence type="ECO:0000256" key="6">
    <source>
        <dbReference type="ARBA" id="ARBA00022989"/>
    </source>
</evidence>
<reference evidence="11" key="1">
    <citation type="submission" date="2020-07" db="EMBL/GenBank/DDBJ databases">
        <title>Huge and variable diversity of episymbiotic CPR bacteria and DPANN archaea in groundwater ecosystems.</title>
        <authorList>
            <person name="He C.Y."/>
            <person name="Keren R."/>
            <person name="Whittaker M."/>
            <person name="Farag I.F."/>
            <person name="Doudna J."/>
            <person name="Cate J.H.D."/>
            <person name="Banfield J.F."/>
        </authorList>
    </citation>
    <scope>NUCLEOTIDE SEQUENCE</scope>
    <source>
        <strain evidence="11">NC_groundwater_717_Ag_S-0.2um_59_8</strain>
    </source>
</reference>
<keyword evidence="8 9" id="KW-0472">Membrane</keyword>
<evidence type="ECO:0000313" key="11">
    <source>
        <dbReference type="EMBL" id="MBI3013720.1"/>
    </source>
</evidence>
<keyword evidence="2" id="KW-0813">Transport</keyword>
<feature type="domain" description="NarG-like" evidence="10">
    <location>
        <begin position="121"/>
        <end position="277"/>
    </location>
</feature>
<feature type="transmembrane region" description="Helical" evidence="9">
    <location>
        <begin position="124"/>
        <end position="144"/>
    </location>
</feature>
<keyword evidence="6 9" id="KW-1133">Transmembrane helix</keyword>
<dbReference type="InterPro" id="IPR051936">
    <property type="entry name" value="Heme-iron_electron_transfer"/>
</dbReference>
<dbReference type="Pfam" id="PF02665">
    <property type="entry name" value="Nitrate_red_gam"/>
    <property type="match status" value="1"/>
</dbReference>
<dbReference type="NCBIfam" id="NF038037">
    <property type="entry name" value="cytob_DsrM"/>
    <property type="match status" value="1"/>
</dbReference>
<sequence>MQALNSLLLVLVLAAVPFLGSLVEPLRLLFGVLAPYAALTLFLLGVAWRVAGWARSPVPFRIPTTCGQQKSLPWIKTGWLESPDSTAGVVARMALEVGLFRSLFRNTRAELRAGPRLVYGENKALWLAALAFHWSFLFILLRHLRFFLEPIPGFVNLLSGLDGFFQIGVPDLYMTDILILAGLGYLLFRRLRDAPVRYVSLFTDYFVLYLLLGVVLAGVLMRYFFRIDTVAAKQLAMGLVTFSPVIPKEVGPLFFVHLFLLSVLVAYFPFSKLMHMAGVFLSPTRNLANNNRMKRHVNPWDYPVKVHTYEEWEEEFRDKIRTAGLPLEKG</sequence>
<keyword evidence="3" id="KW-1003">Cell membrane</keyword>
<feature type="transmembrane region" description="Helical" evidence="9">
    <location>
        <begin position="250"/>
        <end position="270"/>
    </location>
</feature>
<feature type="transmembrane region" description="Helical" evidence="9">
    <location>
        <begin position="206"/>
        <end position="225"/>
    </location>
</feature>
<evidence type="ECO:0000256" key="9">
    <source>
        <dbReference type="SAM" id="Phobius"/>
    </source>
</evidence>
<gene>
    <name evidence="11" type="primary">dsrM</name>
    <name evidence="11" type="ORF">HYY65_01345</name>
</gene>
<evidence type="ECO:0000259" key="10">
    <source>
        <dbReference type="Pfam" id="PF02665"/>
    </source>
</evidence>
<feature type="transmembrane region" description="Helical" evidence="9">
    <location>
        <begin position="164"/>
        <end position="186"/>
    </location>
</feature>
<dbReference type="GO" id="GO:0020037">
    <property type="term" value="F:heme binding"/>
    <property type="evidence" value="ECO:0007669"/>
    <property type="project" value="TreeGrafter"/>
</dbReference>
<dbReference type="Proteomes" id="UP000741360">
    <property type="component" value="Unassembled WGS sequence"/>
</dbReference>
<comment type="subcellular location">
    <subcellularLocation>
        <location evidence="1">Cell membrane</location>
        <topology evidence="1">Multi-pass membrane protein</topology>
    </subcellularLocation>
</comment>
<dbReference type="InterPro" id="IPR023234">
    <property type="entry name" value="NarG-like_domain"/>
</dbReference>
<dbReference type="GO" id="GO:0008940">
    <property type="term" value="F:nitrate reductase activity"/>
    <property type="evidence" value="ECO:0007669"/>
    <property type="project" value="TreeGrafter"/>
</dbReference>
<dbReference type="GO" id="GO:0005886">
    <property type="term" value="C:plasma membrane"/>
    <property type="evidence" value="ECO:0007669"/>
    <property type="project" value="UniProtKB-SubCell"/>
</dbReference>
<organism evidence="11 12">
    <name type="scientific">Tectimicrobiota bacterium</name>
    <dbReference type="NCBI Taxonomy" id="2528274"/>
    <lineage>
        <taxon>Bacteria</taxon>
        <taxon>Pseudomonadati</taxon>
        <taxon>Nitrospinota/Tectimicrobiota group</taxon>
        <taxon>Candidatus Tectimicrobiota</taxon>
    </lineage>
</organism>
<dbReference type="GO" id="GO:0009055">
    <property type="term" value="F:electron transfer activity"/>
    <property type="evidence" value="ECO:0007669"/>
    <property type="project" value="TreeGrafter"/>
</dbReference>
<keyword evidence="5" id="KW-0249">Electron transport</keyword>
<dbReference type="PANTHER" id="PTHR30598">
    <property type="entry name" value="NITRATE REDUCTASE PRIVATE CHAPERONE, REDOX ENZYME MATURATION PROTEIN REMP FAMILY"/>
    <property type="match status" value="1"/>
</dbReference>
<protein>
    <submittedName>
        <fullName evidence="11">Sulfate reduction electron transfer complex DsrMKJOP subunit DsrM</fullName>
    </submittedName>
</protein>
<comment type="caution">
    <text evidence="11">The sequence shown here is derived from an EMBL/GenBank/DDBJ whole genome shotgun (WGS) entry which is preliminary data.</text>
</comment>
<dbReference type="Gene3D" id="1.20.950.20">
    <property type="entry name" value="Transmembrane di-heme cytochromes, Chain C"/>
    <property type="match status" value="1"/>
</dbReference>
<dbReference type="SUPFAM" id="SSF103501">
    <property type="entry name" value="Respiratory nitrate reductase 1 gamma chain"/>
    <property type="match status" value="1"/>
</dbReference>
<dbReference type="InterPro" id="IPR047660">
    <property type="entry name" value="DsrM"/>
</dbReference>
<dbReference type="AlphaFoldDB" id="A0A932LZH9"/>
<feature type="transmembrane region" description="Helical" evidence="9">
    <location>
        <begin position="33"/>
        <end position="51"/>
    </location>
</feature>
<keyword evidence="7" id="KW-0560">Oxidoreductase</keyword>
<proteinExistence type="predicted"/>
<evidence type="ECO:0000256" key="8">
    <source>
        <dbReference type="ARBA" id="ARBA00023136"/>
    </source>
</evidence>